<reference evidence="2 3" key="1">
    <citation type="submission" date="2024-03" db="EMBL/GenBank/DDBJ databases">
        <authorList>
            <person name="Gkanogiannis A."/>
            <person name="Becerra Lopez-Lavalle L."/>
        </authorList>
    </citation>
    <scope>NUCLEOTIDE SEQUENCE [LARGE SCALE GENOMIC DNA]</scope>
</reference>
<keyword evidence="1" id="KW-1133">Transmembrane helix</keyword>
<sequence>MRTAGITVSRVHEEPLLLLSFSTILLPFFWFKWFLEQQEICNAISQLYCQLLLQIPQVRN</sequence>
<evidence type="ECO:0000313" key="2">
    <source>
        <dbReference type="EMBL" id="CAK9309020.1"/>
    </source>
</evidence>
<accession>A0ABP0XQN4</accession>
<name>A0ABP0XQN4_9ROSI</name>
<protein>
    <submittedName>
        <fullName evidence="2">Uncharacterized protein</fullName>
    </submittedName>
</protein>
<evidence type="ECO:0000313" key="3">
    <source>
        <dbReference type="Proteomes" id="UP001642487"/>
    </source>
</evidence>
<feature type="transmembrane region" description="Helical" evidence="1">
    <location>
        <begin position="16"/>
        <end position="35"/>
    </location>
</feature>
<keyword evidence="3" id="KW-1185">Reference proteome</keyword>
<proteinExistence type="predicted"/>
<keyword evidence="1" id="KW-0812">Transmembrane</keyword>
<organism evidence="2 3">
    <name type="scientific">Citrullus colocynthis</name>
    <name type="common">colocynth</name>
    <dbReference type="NCBI Taxonomy" id="252529"/>
    <lineage>
        <taxon>Eukaryota</taxon>
        <taxon>Viridiplantae</taxon>
        <taxon>Streptophyta</taxon>
        <taxon>Embryophyta</taxon>
        <taxon>Tracheophyta</taxon>
        <taxon>Spermatophyta</taxon>
        <taxon>Magnoliopsida</taxon>
        <taxon>eudicotyledons</taxon>
        <taxon>Gunneridae</taxon>
        <taxon>Pentapetalae</taxon>
        <taxon>rosids</taxon>
        <taxon>fabids</taxon>
        <taxon>Cucurbitales</taxon>
        <taxon>Cucurbitaceae</taxon>
        <taxon>Benincaseae</taxon>
        <taxon>Citrullus</taxon>
    </lineage>
</organism>
<dbReference type="EMBL" id="OZ021735">
    <property type="protein sequence ID" value="CAK9309020.1"/>
    <property type="molecule type" value="Genomic_DNA"/>
</dbReference>
<gene>
    <name evidence="2" type="ORF">CITCOLO1_LOCUS542</name>
</gene>
<keyword evidence="1" id="KW-0472">Membrane</keyword>
<evidence type="ECO:0000256" key="1">
    <source>
        <dbReference type="SAM" id="Phobius"/>
    </source>
</evidence>
<dbReference type="Proteomes" id="UP001642487">
    <property type="component" value="Chromosome 1"/>
</dbReference>